<sequence length="280" mass="30854">MTNSDGLSHRLRESQQSVNDGKPRDALFVGSVEKAFRVLEAFRGHSSLSLSEVAITTGLGKSAAQRFCHTLVELGYLKRDPRSRQLKPALRLLELGFSYSISEPIISTAAPFLLRAREKSNKAVNLALPRGTDVVYVMRQTYEDSPYGNPPVGGRVPMFCTASGRAYLSALPREECDAILAQSPLHPFTPHTLTDLDQLNEALEIARKRGFASADQECIVGERTIGAPIYDRFGRVIASMNICVYGNDWTMAKVDKTYGDLLLRTAQQISEAVSNNPNFS</sequence>
<evidence type="ECO:0000313" key="8">
    <source>
        <dbReference type="Proteomes" id="UP000258927"/>
    </source>
</evidence>
<evidence type="ECO:0000259" key="5">
    <source>
        <dbReference type="PROSITE" id="PS51077"/>
    </source>
</evidence>
<protein>
    <submittedName>
        <fullName evidence="7">Acetate operon repressor</fullName>
    </submittedName>
</protein>
<feature type="domain" description="HTH iclR-type" evidence="5">
    <location>
        <begin position="29"/>
        <end position="90"/>
    </location>
</feature>
<dbReference type="PROSITE" id="PS51077">
    <property type="entry name" value="HTH_ICLR"/>
    <property type="match status" value="1"/>
</dbReference>
<dbReference type="GO" id="GO:0003677">
    <property type="term" value="F:DNA binding"/>
    <property type="evidence" value="ECO:0007669"/>
    <property type="project" value="UniProtKB-KW"/>
</dbReference>
<gene>
    <name evidence="7" type="ORF">MXMO3_03199</name>
</gene>
<dbReference type="InterPro" id="IPR036388">
    <property type="entry name" value="WH-like_DNA-bd_sf"/>
</dbReference>
<dbReference type="SUPFAM" id="SSF46785">
    <property type="entry name" value="Winged helix' DNA-binding domain"/>
    <property type="match status" value="1"/>
</dbReference>
<evidence type="ECO:0000313" key="7">
    <source>
        <dbReference type="EMBL" id="AVX05705.1"/>
    </source>
</evidence>
<dbReference type="InterPro" id="IPR050707">
    <property type="entry name" value="HTH_MetabolicPath_Reg"/>
</dbReference>
<dbReference type="Proteomes" id="UP000258927">
    <property type="component" value="Chromosome"/>
</dbReference>
<dbReference type="InterPro" id="IPR029016">
    <property type="entry name" value="GAF-like_dom_sf"/>
</dbReference>
<dbReference type="PANTHER" id="PTHR30136">
    <property type="entry name" value="HELIX-TURN-HELIX TRANSCRIPTIONAL REGULATOR, ICLR FAMILY"/>
    <property type="match status" value="1"/>
</dbReference>
<proteinExistence type="predicted"/>
<dbReference type="Pfam" id="PF09339">
    <property type="entry name" value="HTH_IclR"/>
    <property type="match status" value="1"/>
</dbReference>
<dbReference type="InterPro" id="IPR014757">
    <property type="entry name" value="Tscrpt_reg_IclR_C"/>
</dbReference>
<organism evidence="7 8">
    <name type="scientific">Maritalea myrionectae</name>
    <dbReference type="NCBI Taxonomy" id="454601"/>
    <lineage>
        <taxon>Bacteria</taxon>
        <taxon>Pseudomonadati</taxon>
        <taxon>Pseudomonadota</taxon>
        <taxon>Alphaproteobacteria</taxon>
        <taxon>Hyphomicrobiales</taxon>
        <taxon>Devosiaceae</taxon>
        <taxon>Maritalea</taxon>
    </lineage>
</organism>
<name>A0A2R4MI52_9HYPH</name>
<dbReference type="STRING" id="1122213.GCA_000423365_00891"/>
<keyword evidence="8" id="KW-1185">Reference proteome</keyword>
<feature type="region of interest" description="Disordered" evidence="4">
    <location>
        <begin position="1"/>
        <end position="22"/>
    </location>
</feature>
<dbReference type="AlphaFoldDB" id="A0A2R4MI52"/>
<evidence type="ECO:0000256" key="3">
    <source>
        <dbReference type="ARBA" id="ARBA00023163"/>
    </source>
</evidence>
<evidence type="ECO:0000256" key="1">
    <source>
        <dbReference type="ARBA" id="ARBA00023015"/>
    </source>
</evidence>
<dbReference type="EMBL" id="CP021330">
    <property type="protein sequence ID" value="AVX05705.1"/>
    <property type="molecule type" value="Genomic_DNA"/>
</dbReference>
<dbReference type="Pfam" id="PF01614">
    <property type="entry name" value="IclR_C"/>
    <property type="match status" value="1"/>
</dbReference>
<keyword evidence="3" id="KW-0804">Transcription</keyword>
<reference evidence="7 8" key="1">
    <citation type="submission" date="2017-05" db="EMBL/GenBank/DDBJ databases">
        <title>Genome Analysis of Maritalea myrionectae HL2708#5.</title>
        <authorList>
            <consortium name="Cotde Inc.-PKNU"/>
            <person name="Jang D."/>
            <person name="Oh H.-M."/>
        </authorList>
    </citation>
    <scope>NUCLEOTIDE SEQUENCE [LARGE SCALE GENOMIC DNA]</scope>
    <source>
        <strain evidence="7 8">HL2708#5</strain>
    </source>
</reference>
<evidence type="ECO:0000256" key="2">
    <source>
        <dbReference type="ARBA" id="ARBA00023125"/>
    </source>
</evidence>
<keyword evidence="2" id="KW-0238">DNA-binding</keyword>
<dbReference type="GO" id="GO:0045892">
    <property type="term" value="P:negative regulation of DNA-templated transcription"/>
    <property type="evidence" value="ECO:0007669"/>
    <property type="project" value="TreeGrafter"/>
</dbReference>
<keyword evidence="1" id="KW-0805">Transcription regulation</keyword>
<dbReference type="PROSITE" id="PS51078">
    <property type="entry name" value="ICLR_ED"/>
    <property type="match status" value="1"/>
</dbReference>
<accession>A0A2R4MI52</accession>
<dbReference type="SMART" id="SM00346">
    <property type="entry name" value="HTH_ICLR"/>
    <property type="match status" value="1"/>
</dbReference>
<dbReference type="RefSeq" id="WP_051213359.1">
    <property type="nucleotide sequence ID" value="NZ_CP021330.1"/>
</dbReference>
<feature type="domain" description="IclR-ED" evidence="6">
    <location>
        <begin position="91"/>
        <end position="275"/>
    </location>
</feature>
<dbReference type="Gene3D" id="1.10.10.10">
    <property type="entry name" value="Winged helix-like DNA-binding domain superfamily/Winged helix DNA-binding domain"/>
    <property type="match status" value="1"/>
</dbReference>
<dbReference type="PANTHER" id="PTHR30136:SF34">
    <property type="entry name" value="TRANSCRIPTIONAL REGULATOR"/>
    <property type="match status" value="1"/>
</dbReference>
<dbReference type="InterPro" id="IPR005471">
    <property type="entry name" value="Tscrpt_reg_IclR_N"/>
</dbReference>
<dbReference type="GO" id="GO:0003700">
    <property type="term" value="F:DNA-binding transcription factor activity"/>
    <property type="evidence" value="ECO:0007669"/>
    <property type="project" value="TreeGrafter"/>
</dbReference>
<dbReference type="InterPro" id="IPR036390">
    <property type="entry name" value="WH_DNA-bd_sf"/>
</dbReference>
<evidence type="ECO:0000256" key="4">
    <source>
        <dbReference type="SAM" id="MobiDB-lite"/>
    </source>
</evidence>
<evidence type="ECO:0000259" key="6">
    <source>
        <dbReference type="PROSITE" id="PS51078"/>
    </source>
</evidence>
<dbReference type="KEGG" id="mmyr:MXMO3_03199"/>
<dbReference type="Gene3D" id="3.30.450.40">
    <property type="match status" value="1"/>
</dbReference>
<dbReference type="SUPFAM" id="SSF55781">
    <property type="entry name" value="GAF domain-like"/>
    <property type="match status" value="1"/>
</dbReference>